<accession>A0ABV0TG96</accession>
<organism evidence="1 2">
    <name type="scientific">Ilyodon furcidens</name>
    <name type="common">goldbreast splitfin</name>
    <dbReference type="NCBI Taxonomy" id="33524"/>
    <lineage>
        <taxon>Eukaryota</taxon>
        <taxon>Metazoa</taxon>
        <taxon>Chordata</taxon>
        <taxon>Craniata</taxon>
        <taxon>Vertebrata</taxon>
        <taxon>Euteleostomi</taxon>
        <taxon>Actinopterygii</taxon>
        <taxon>Neopterygii</taxon>
        <taxon>Teleostei</taxon>
        <taxon>Neoteleostei</taxon>
        <taxon>Acanthomorphata</taxon>
        <taxon>Ovalentaria</taxon>
        <taxon>Atherinomorphae</taxon>
        <taxon>Cyprinodontiformes</taxon>
        <taxon>Goodeidae</taxon>
        <taxon>Ilyodon</taxon>
    </lineage>
</organism>
<sequence length="104" mass="11968">LQEEVEDLADRVEQANNALRGDWSLWRTRMRADLKSAFISTAVKNVDYYEKVRLRGQWNPSTDLSPFYASLYPSLSSHFQNLGCSVLIEAVFCSYLRGLTFLVQ</sequence>
<protein>
    <submittedName>
        <fullName evidence="1">Uncharacterized protein</fullName>
    </submittedName>
</protein>
<proteinExistence type="predicted"/>
<reference evidence="1 2" key="1">
    <citation type="submission" date="2021-06" db="EMBL/GenBank/DDBJ databases">
        <authorList>
            <person name="Palmer J.M."/>
        </authorList>
    </citation>
    <scope>NUCLEOTIDE SEQUENCE [LARGE SCALE GENOMIC DNA]</scope>
    <source>
        <strain evidence="2">if_2019</strain>
        <tissue evidence="1">Muscle</tissue>
    </source>
</reference>
<name>A0ABV0TG96_9TELE</name>
<comment type="caution">
    <text evidence="1">The sequence shown here is derived from an EMBL/GenBank/DDBJ whole genome shotgun (WGS) entry which is preliminary data.</text>
</comment>
<evidence type="ECO:0000313" key="2">
    <source>
        <dbReference type="Proteomes" id="UP001482620"/>
    </source>
</evidence>
<evidence type="ECO:0000313" key="1">
    <source>
        <dbReference type="EMBL" id="MEQ2231036.1"/>
    </source>
</evidence>
<dbReference type="EMBL" id="JAHRIQ010029808">
    <property type="protein sequence ID" value="MEQ2231036.1"/>
    <property type="molecule type" value="Genomic_DNA"/>
</dbReference>
<keyword evidence="2" id="KW-1185">Reference proteome</keyword>
<gene>
    <name evidence="1" type="ORF">ILYODFUR_035248</name>
</gene>
<feature type="non-terminal residue" evidence="1">
    <location>
        <position position="1"/>
    </location>
</feature>
<dbReference type="Proteomes" id="UP001482620">
    <property type="component" value="Unassembled WGS sequence"/>
</dbReference>